<dbReference type="SUPFAM" id="SSF55729">
    <property type="entry name" value="Acyl-CoA N-acyltransferases (Nat)"/>
    <property type="match status" value="1"/>
</dbReference>
<dbReference type="PANTHER" id="PTHR36449">
    <property type="entry name" value="ACETYLTRANSFERASE-RELATED"/>
    <property type="match status" value="1"/>
</dbReference>
<proteinExistence type="predicted"/>
<evidence type="ECO:0000313" key="4">
    <source>
        <dbReference type="EMBL" id="API55599.1"/>
    </source>
</evidence>
<dbReference type="AlphaFoldDB" id="A0A1L3ZIW7"/>
<dbReference type="Gene3D" id="3.40.630.30">
    <property type="match status" value="1"/>
</dbReference>
<accession>A0A1L3ZIW7</accession>
<keyword evidence="3" id="KW-0012">Acyltransferase</keyword>
<reference evidence="4 5" key="1">
    <citation type="submission" date="2016-11" db="EMBL/GenBank/DDBJ databases">
        <title>Rhizobium leguminosarum bv. viciae strain Vaf12 isolated from Vavilovia formosa root nodules from Russia, Dagestan.</title>
        <authorList>
            <person name="Kimeklis A."/>
        </authorList>
    </citation>
    <scope>NUCLEOTIDE SEQUENCE [LARGE SCALE GENOMIC DNA]</scope>
    <source>
        <strain evidence="4 5">Vaf-108</strain>
        <plasmid evidence="5">Plasmid unnamed1</plasmid>
    </source>
</reference>
<keyword evidence="4" id="KW-0614">Plasmid</keyword>
<organism evidence="4 5">
    <name type="scientific">Rhizobium leguminosarum</name>
    <dbReference type="NCBI Taxonomy" id="384"/>
    <lineage>
        <taxon>Bacteria</taxon>
        <taxon>Pseudomonadati</taxon>
        <taxon>Pseudomonadota</taxon>
        <taxon>Alphaproteobacteria</taxon>
        <taxon>Hyphomicrobiales</taxon>
        <taxon>Rhizobiaceae</taxon>
        <taxon>Rhizobium/Agrobacterium group</taxon>
        <taxon>Rhizobium</taxon>
    </lineage>
</organism>
<dbReference type="GO" id="GO:0016746">
    <property type="term" value="F:acyltransferase activity"/>
    <property type="evidence" value="ECO:0007669"/>
    <property type="project" value="UniProtKB-KW"/>
</dbReference>
<keyword evidence="2 4" id="KW-0808">Transferase</keyword>
<dbReference type="RefSeq" id="WP_072641236.1">
    <property type="nucleotide sequence ID" value="NZ_CP018229.1"/>
</dbReference>
<gene>
    <name evidence="4" type="ORF">BMW22_29420</name>
</gene>
<keyword evidence="1" id="KW-1277">Toxin-antitoxin system</keyword>
<dbReference type="EMBL" id="CP018229">
    <property type="protein sequence ID" value="API55599.1"/>
    <property type="molecule type" value="Genomic_DNA"/>
</dbReference>
<dbReference type="InterPro" id="IPR016181">
    <property type="entry name" value="Acyl_CoA_acyltransferase"/>
</dbReference>
<dbReference type="Proteomes" id="UP000183050">
    <property type="component" value="Plasmid unnamed1"/>
</dbReference>
<dbReference type="PANTHER" id="PTHR36449:SF1">
    <property type="entry name" value="ACETYLTRANSFERASE"/>
    <property type="match status" value="1"/>
</dbReference>
<evidence type="ECO:0000313" key="5">
    <source>
        <dbReference type="Proteomes" id="UP000183050"/>
    </source>
</evidence>
<geneLocation type="plasmid" evidence="4">
    <name>unnamed1</name>
</geneLocation>
<name>A0A1L3ZIW7_RHILE</name>
<sequence length="178" mass="19140">MPCDPPPVWHEEPIAKSHDRASFDCGDAAMNEFIRRFARQSHEQNAAKTFCAIDKAQPDRILGFYTVAPSAVTHEAVPPKLTRGLARHEVAGFKLARLATDIKVAGKGLGGQLIAAAALRCLRLASEGGGILLIIDAKSERAAHWYASYGAEPLQGKPLTHVMPLATFAADFKAEGLL</sequence>
<protein>
    <submittedName>
        <fullName evidence="4">GNAT family N-acetyltransferase</fullName>
    </submittedName>
</protein>
<evidence type="ECO:0000256" key="3">
    <source>
        <dbReference type="ARBA" id="ARBA00023315"/>
    </source>
</evidence>
<evidence type="ECO:0000256" key="2">
    <source>
        <dbReference type="ARBA" id="ARBA00022679"/>
    </source>
</evidence>
<evidence type="ECO:0000256" key="1">
    <source>
        <dbReference type="ARBA" id="ARBA00022649"/>
    </source>
</evidence>